<evidence type="ECO:0000256" key="10">
    <source>
        <dbReference type="ARBA" id="ARBA00022777"/>
    </source>
</evidence>
<keyword evidence="10" id="KW-0418">Kinase</keyword>
<feature type="signal peptide" evidence="15">
    <location>
        <begin position="1"/>
        <end position="28"/>
    </location>
</feature>
<evidence type="ECO:0000256" key="2">
    <source>
        <dbReference type="ARBA" id="ARBA00002988"/>
    </source>
</evidence>
<comment type="cofactor">
    <cofactor evidence="1">
        <name>Mg(2+)</name>
        <dbReference type="ChEBI" id="CHEBI:18420"/>
    </cofactor>
</comment>
<evidence type="ECO:0000313" key="17">
    <source>
        <dbReference type="EMBL" id="RXK53406.1"/>
    </source>
</evidence>
<dbReference type="GO" id="GO:0006094">
    <property type="term" value="P:gluconeogenesis"/>
    <property type="evidence" value="ECO:0007669"/>
    <property type="project" value="UniProtKB-UniPathway"/>
</dbReference>
<dbReference type="RefSeq" id="WP_129048996.1">
    <property type="nucleotide sequence ID" value="NZ_SDHX01000002.1"/>
</dbReference>
<name>A0A4V1M612_9BACT</name>
<organism evidence="17 18">
    <name type="scientific">Oleiharenicola lentus</name>
    <dbReference type="NCBI Taxonomy" id="2508720"/>
    <lineage>
        <taxon>Bacteria</taxon>
        <taxon>Pseudomonadati</taxon>
        <taxon>Verrucomicrobiota</taxon>
        <taxon>Opitutia</taxon>
        <taxon>Opitutales</taxon>
        <taxon>Opitutaceae</taxon>
        <taxon>Oleiharenicola</taxon>
    </lineage>
</organism>
<dbReference type="Pfam" id="PF01326">
    <property type="entry name" value="PPDK_N"/>
    <property type="match status" value="1"/>
</dbReference>
<evidence type="ECO:0000256" key="3">
    <source>
        <dbReference type="ARBA" id="ARBA00004742"/>
    </source>
</evidence>
<keyword evidence="8" id="KW-0479">Metal-binding</keyword>
<evidence type="ECO:0000256" key="6">
    <source>
        <dbReference type="ARBA" id="ARBA00021623"/>
    </source>
</evidence>
<dbReference type="InterPro" id="IPR002192">
    <property type="entry name" value="PPDK_AMP/ATP-bd"/>
</dbReference>
<feature type="domain" description="Pyruvate phosphate dikinase AMP/ATP-binding" evidence="16">
    <location>
        <begin position="350"/>
        <end position="646"/>
    </location>
</feature>
<dbReference type="OrthoDB" id="180730at2"/>
<dbReference type="Gene3D" id="3.30.1490.20">
    <property type="entry name" value="ATP-grasp fold, A domain"/>
    <property type="match status" value="1"/>
</dbReference>
<comment type="catalytic activity">
    <reaction evidence="14">
        <text>pyruvate + ATP + H2O = phosphoenolpyruvate + AMP + phosphate + 2 H(+)</text>
        <dbReference type="Rhea" id="RHEA:11364"/>
        <dbReference type="ChEBI" id="CHEBI:15361"/>
        <dbReference type="ChEBI" id="CHEBI:15377"/>
        <dbReference type="ChEBI" id="CHEBI:15378"/>
        <dbReference type="ChEBI" id="CHEBI:30616"/>
        <dbReference type="ChEBI" id="CHEBI:43474"/>
        <dbReference type="ChEBI" id="CHEBI:58702"/>
        <dbReference type="ChEBI" id="CHEBI:456215"/>
        <dbReference type="EC" id="2.7.9.2"/>
    </reaction>
</comment>
<comment type="function">
    <text evidence="2">Catalyzes the phosphorylation of pyruvate to phosphoenolpyruvate.</text>
</comment>
<accession>A0A4V1M612</accession>
<dbReference type="EC" id="2.7.9.2" evidence="5"/>
<evidence type="ECO:0000256" key="8">
    <source>
        <dbReference type="ARBA" id="ARBA00022723"/>
    </source>
</evidence>
<sequence>MLSAHRPASLLLACLLALALPNSPGAEAKEPRPAKLKRLDSAHTIPDEATWRRLAARTESSAFARTESVKFLLDLESRRRLWFTDTERYPYHYYFAIERLSGPGRPVKEHDLFNSFEYRDAGRRFEMGTITHYLDSGLWTLELSSSDTLSGERILRLYETLRAALWIGDRLRFRPLSDLQERNLAAVRDRLPLANTEEVFAGIRYQPLTTGRTFGHLRIVRGPLDVATVRADQILVLEQLPEEIPVNAGVISAELQAPLGHIAILCANRGTPNMALREALNRPDWAALDGQLVELVVGSQEFSLRPADPAEAQAHWAKRRPKSIKVPQLDPAETRLLDVNSLRLKDTRFAGAKAAQLGEASRIKGLVTPGGFVIPVAHYLAQVRASRALDDLPARTAAADFIADSKVRAQWLQQVRTTIEAHPVDPQLVQQVAERIRATAPGSRWILRSSTNAEDLAGFTGAGLYRSIRIKAGASDADIATALRGVWASVWQQGAFEERAWHGVDHAAVAMAVLVQPFVDGAVANGVAITANPFTEDRPGFLINAQVLGGSVTGAGGNEIPEQHMIYTFTDQFEFEVLSRSSRSGGQPLLTEADLQKLAPALQKLHSHFLWRWPGSANAVDAEFLIAGEDRHVVILQARPYTVSYKRLKVE</sequence>
<protein>
    <recommendedName>
        <fullName evidence="6">Phosphoenolpyruvate synthase</fullName>
        <ecNumber evidence="5">2.7.9.2</ecNumber>
    </recommendedName>
    <alternativeName>
        <fullName evidence="13">Pyruvate, water dikinase</fullName>
    </alternativeName>
</protein>
<dbReference type="Gene3D" id="3.30.470.20">
    <property type="entry name" value="ATP-grasp fold, B domain"/>
    <property type="match status" value="1"/>
</dbReference>
<dbReference type="Proteomes" id="UP000290218">
    <property type="component" value="Unassembled WGS sequence"/>
</dbReference>
<keyword evidence="18" id="KW-1185">Reference proteome</keyword>
<keyword evidence="11" id="KW-0067">ATP-binding</keyword>
<dbReference type="SUPFAM" id="SSF56059">
    <property type="entry name" value="Glutathione synthetase ATP-binding domain-like"/>
    <property type="match status" value="1"/>
</dbReference>
<evidence type="ECO:0000256" key="1">
    <source>
        <dbReference type="ARBA" id="ARBA00001946"/>
    </source>
</evidence>
<evidence type="ECO:0000256" key="13">
    <source>
        <dbReference type="ARBA" id="ARBA00033470"/>
    </source>
</evidence>
<evidence type="ECO:0000256" key="12">
    <source>
        <dbReference type="ARBA" id="ARBA00022842"/>
    </source>
</evidence>
<evidence type="ECO:0000256" key="9">
    <source>
        <dbReference type="ARBA" id="ARBA00022741"/>
    </source>
</evidence>
<comment type="caution">
    <text evidence="17">The sequence shown here is derived from an EMBL/GenBank/DDBJ whole genome shotgun (WGS) entry which is preliminary data.</text>
</comment>
<comment type="similarity">
    <text evidence="4">Belongs to the PEP-utilizing enzyme family.</text>
</comment>
<dbReference type="GO" id="GO:0005524">
    <property type="term" value="F:ATP binding"/>
    <property type="evidence" value="ECO:0007669"/>
    <property type="project" value="UniProtKB-KW"/>
</dbReference>
<proteinExistence type="inferred from homology"/>
<gene>
    <name evidence="17" type="ORF">ESB00_17070</name>
</gene>
<evidence type="ECO:0000256" key="4">
    <source>
        <dbReference type="ARBA" id="ARBA00007837"/>
    </source>
</evidence>
<evidence type="ECO:0000256" key="11">
    <source>
        <dbReference type="ARBA" id="ARBA00022840"/>
    </source>
</evidence>
<comment type="pathway">
    <text evidence="3">Carbohydrate biosynthesis; gluconeogenesis.</text>
</comment>
<dbReference type="GO" id="GO:0008986">
    <property type="term" value="F:pyruvate, water dikinase activity"/>
    <property type="evidence" value="ECO:0007669"/>
    <property type="project" value="UniProtKB-EC"/>
</dbReference>
<dbReference type="GO" id="GO:0046872">
    <property type="term" value="F:metal ion binding"/>
    <property type="evidence" value="ECO:0007669"/>
    <property type="project" value="UniProtKB-KW"/>
</dbReference>
<dbReference type="UniPathway" id="UPA00138"/>
<evidence type="ECO:0000256" key="7">
    <source>
        <dbReference type="ARBA" id="ARBA00022679"/>
    </source>
</evidence>
<keyword evidence="12" id="KW-0460">Magnesium</keyword>
<dbReference type="EMBL" id="SDHX01000002">
    <property type="protein sequence ID" value="RXK53406.1"/>
    <property type="molecule type" value="Genomic_DNA"/>
</dbReference>
<evidence type="ECO:0000259" key="16">
    <source>
        <dbReference type="Pfam" id="PF01326"/>
    </source>
</evidence>
<evidence type="ECO:0000256" key="5">
    <source>
        <dbReference type="ARBA" id="ARBA00011996"/>
    </source>
</evidence>
<reference evidence="17 18" key="1">
    <citation type="submission" date="2019-01" db="EMBL/GenBank/DDBJ databases">
        <title>Lacunisphaera sp. strain TWA-58.</title>
        <authorList>
            <person name="Chen W.-M."/>
        </authorList>
    </citation>
    <scope>NUCLEOTIDE SEQUENCE [LARGE SCALE GENOMIC DNA]</scope>
    <source>
        <strain evidence="17 18">TWA-58</strain>
    </source>
</reference>
<evidence type="ECO:0000256" key="14">
    <source>
        <dbReference type="ARBA" id="ARBA00047700"/>
    </source>
</evidence>
<evidence type="ECO:0000256" key="15">
    <source>
        <dbReference type="SAM" id="SignalP"/>
    </source>
</evidence>
<dbReference type="PANTHER" id="PTHR43030">
    <property type="entry name" value="PHOSPHOENOLPYRUVATE SYNTHASE"/>
    <property type="match status" value="1"/>
</dbReference>
<dbReference type="AlphaFoldDB" id="A0A4V1M612"/>
<feature type="chain" id="PRO_5020667640" description="Phosphoenolpyruvate synthase" evidence="15">
    <location>
        <begin position="29"/>
        <end position="651"/>
    </location>
</feature>
<keyword evidence="9" id="KW-0547">Nucleotide-binding</keyword>
<keyword evidence="7" id="KW-0808">Transferase</keyword>
<evidence type="ECO:0000313" key="18">
    <source>
        <dbReference type="Proteomes" id="UP000290218"/>
    </source>
</evidence>
<keyword evidence="15" id="KW-0732">Signal</keyword>
<dbReference type="InterPro" id="IPR013815">
    <property type="entry name" value="ATP_grasp_subdomain_1"/>
</dbReference>
<dbReference type="InterPro" id="IPR006319">
    <property type="entry name" value="PEP_synth"/>
</dbReference>
<dbReference type="PANTHER" id="PTHR43030:SF1">
    <property type="entry name" value="PHOSPHOENOLPYRUVATE SYNTHASE"/>
    <property type="match status" value="1"/>
</dbReference>